<feature type="transmembrane region" description="Helical" evidence="1">
    <location>
        <begin position="131"/>
        <end position="149"/>
    </location>
</feature>
<accession>A0A0A6VR73</accession>
<dbReference type="EMBL" id="JSUH01000007">
    <property type="protein sequence ID" value="KHD97515.1"/>
    <property type="molecule type" value="Genomic_DNA"/>
</dbReference>
<dbReference type="RefSeq" id="WP_035926503.1">
    <property type="nucleotide sequence ID" value="NZ_JSUH01000007.1"/>
</dbReference>
<evidence type="ECO:0000259" key="2">
    <source>
        <dbReference type="Pfam" id="PF07786"/>
    </source>
</evidence>
<dbReference type="AlphaFoldDB" id="A0A0A6VR73"/>
<comment type="caution">
    <text evidence="3">The sequence shown here is derived from an EMBL/GenBank/DDBJ whole genome shotgun (WGS) entry which is preliminary data.</text>
</comment>
<dbReference type="InterPro" id="IPR012429">
    <property type="entry name" value="HGSNAT_cat"/>
</dbReference>
<keyword evidence="1" id="KW-0812">Transmembrane</keyword>
<feature type="transmembrane region" description="Helical" evidence="1">
    <location>
        <begin position="363"/>
        <end position="380"/>
    </location>
</feature>
<name>A0A0A6VR73_KOCRO</name>
<feature type="transmembrane region" description="Helical" evidence="1">
    <location>
        <begin position="31"/>
        <end position="51"/>
    </location>
</feature>
<evidence type="ECO:0000313" key="3">
    <source>
        <dbReference type="EMBL" id="KHD97515.1"/>
    </source>
</evidence>
<protein>
    <recommendedName>
        <fullName evidence="2">Heparan-alpha-glucosaminide N-acetyltransferase catalytic domain-containing protein</fullName>
    </recommendedName>
</protein>
<organism evidence="3 4">
    <name type="scientific">Kocuria rosea subsp. polaris</name>
    <dbReference type="NCBI Taxonomy" id="136273"/>
    <lineage>
        <taxon>Bacteria</taxon>
        <taxon>Bacillati</taxon>
        <taxon>Actinomycetota</taxon>
        <taxon>Actinomycetes</taxon>
        <taxon>Micrococcales</taxon>
        <taxon>Micrococcaceae</taxon>
        <taxon>Kocuria</taxon>
    </lineage>
</organism>
<feature type="transmembrane region" description="Helical" evidence="1">
    <location>
        <begin position="304"/>
        <end position="324"/>
    </location>
</feature>
<dbReference type="OrthoDB" id="4966979at2"/>
<feature type="domain" description="Heparan-alpha-glucosaminide N-acetyltransferase catalytic" evidence="2">
    <location>
        <begin position="30"/>
        <end position="245"/>
    </location>
</feature>
<evidence type="ECO:0000256" key="1">
    <source>
        <dbReference type="SAM" id="Phobius"/>
    </source>
</evidence>
<dbReference type="Proteomes" id="UP000030466">
    <property type="component" value="Unassembled WGS sequence"/>
</dbReference>
<keyword evidence="4" id="KW-1185">Reference proteome</keyword>
<feature type="transmembrane region" description="Helical" evidence="1">
    <location>
        <begin position="63"/>
        <end position="86"/>
    </location>
</feature>
<gene>
    <name evidence="3" type="ORF">GY22_09250</name>
</gene>
<keyword evidence="1" id="KW-1133">Transmembrane helix</keyword>
<feature type="transmembrane region" description="Helical" evidence="1">
    <location>
        <begin position="231"/>
        <end position="258"/>
    </location>
</feature>
<reference evidence="3 4" key="1">
    <citation type="journal article" date="2003" name="Int. J. Syst. Evol. Microbiol.">
        <title>Kocuria polaris sp. nov., an orange-pigmented psychrophilic bacterium isolated from an Antarctic cyanobacterial mat sample.</title>
        <authorList>
            <person name="Reddy G.S."/>
            <person name="Prakash J.S."/>
            <person name="Prabahar V."/>
            <person name="Matsumoto G.I."/>
            <person name="Stackebrandt E."/>
            <person name="Shivaji S."/>
        </authorList>
    </citation>
    <scope>NUCLEOTIDE SEQUENCE [LARGE SCALE GENOMIC DNA]</scope>
    <source>
        <strain evidence="3 4">CMS 76or</strain>
    </source>
</reference>
<evidence type="ECO:0000313" key="4">
    <source>
        <dbReference type="Proteomes" id="UP000030466"/>
    </source>
</evidence>
<feature type="transmembrane region" description="Helical" evidence="1">
    <location>
        <begin position="331"/>
        <end position="351"/>
    </location>
</feature>
<keyword evidence="1" id="KW-0472">Membrane</keyword>
<feature type="transmembrane region" description="Helical" evidence="1">
    <location>
        <begin position="106"/>
        <end position="125"/>
    </location>
</feature>
<proteinExistence type="predicted"/>
<feature type="transmembrane region" description="Helical" evidence="1">
    <location>
        <begin position="156"/>
        <end position="178"/>
    </location>
</feature>
<sequence length="406" mass="43321">MSAEHAAATRGGGTAVLNVPGASGRRTRRRLVGVDAARGFALLGMVAVHTLPFWDAENERASLSWSLFAGHSAALFATLAGVSLAFLSGGRTPHTGRRLAGDRAGLVGRAAVIALVGFLVGFVALPVDNILIYYGMFFLLAIPFLGLRIRHLLISAAAFTVLAPFLMQWAVDVLPAHVYGNPTLWNLVTDPVTVLSQLLLTGTYPALPYMAYLCAGIALGRMNLTSQRVQLWLVGAGAALALLSWTVSMGALLALGVYDRIWEATPWLTEEQIDEILVFGPDPSLPTTTLWWLMVPAPHSNTPVALLLSLGMAAFALGAFLLLARLIGKALTPLAAAGSMTFTLYTLHLLFLGTGVYELHPGFWFWMQVAVFGLLAVAWQRAVGQGPLEKLVARTSKRIAGSVAAR</sequence>
<feature type="transmembrane region" description="Helical" evidence="1">
    <location>
        <begin position="198"/>
        <end position="219"/>
    </location>
</feature>
<dbReference type="Pfam" id="PF07786">
    <property type="entry name" value="HGSNAT_cat"/>
    <property type="match status" value="1"/>
</dbReference>